<sequence>MIRRSVITRKIRIGRNKYVLVTVKQIATAIAPNGNANATNQAAITVKPMRKKRRNRKWRWRRKLSS</sequence>
<reference evidence="3" key="1">
    <citation type="journal article" date="2019" name="Int. J. Syst. Evol. Microbiol.">
        <title>The Global Catalogue of Microorganisms (GCM) 10K type strain sequencing project: providing services to taxonomists for standard genome sequencing and annotation.</title>
        <authorList>
            <consortium name="The Broad Institute Genomics Platform"/>
            <consortium name="The Broad Institute Genome Sequencing Center for Infectious Disease"/>
            <person name="Wu L."/>
            <person name="Ma J."/>
        </authorList>
    </citation>
    <scope>NUCLEOTIDE SEQUENCE [LARGE SCALE GENOMIC DNA]</scope>
    <source>
        <strain evidence="3">KCTC 33676</strain>
    </source>
</reference>
<feature type="region of interest" description="Disordered" evidence="1">
    <location>
        <begin position="47"/>
        <end position="66"/>
    </location>
</feature>
<feature type="compositionally biased region" description="Basic residues" evidence="1">
    <location>
        <begin position="48"/>
        <end position="66"/>
    </location>
</feature>
<protein>
    <submittedName>
        <fullName evidence="2">Uncharacterized protein</fullName>
    </submittedName>
</protein>
<evidence type="ECO:0000313" key="3">
    <source>
        <dbReference type="Proteomes" id="UP001597497"/>
    </source>
</evidence>
<dbReference type="Proteomes" id="UP001597497">
    <property type="component" value="Unassembled WGS sequence"/>
</dbReference>
<proteinExistence type="predicted"/>
<dbReference type="RefSeq" id="WP_379931251.1">
    <property type="nucleotide sequence ID" value="NZ_JBHUMM010000045.1"/>
</dbReference>
<gene>
    <name evidence="2" type="ORF">ACFSUC_19120</name>
</gene>
<name>A0ABW5RF13_9BACL</name>
<keyword evidence="3" id="KW-1185">Reference proteome</keyword>
<evidence type="ECO:0000313" key="2">
    <source>
        <dbReference type="EMBL" id="MFD2673666.1"/>
    </source>
</evidence>
<organism evidence="2 3">
    <name type="scientific">Marinicrinis sediminis</name>
    <dbReference type="NCBI Taxonomy" id="1652465"/>
    <lineage>
        <taxon>Bacteria</taxon>
        <taxon>Bacillati</taxon>
        <taxon>Bacillota</taxon>
        <taxon>Bacilli</taxon>
        <taxon>Bacillales</taxon>
        <taxon>Paenibacillaceae</taxon>
    </lineage>
</organism>
<evidence type="ECO:0000256" key="1">
    <source>
        <dbReference type="SAM" id="MobiDB-lite"/>
    </source>
</evidence>
<accession>A0ABW5RF13</accession>
<comment type="caution">
    <text evidence="2">The sequence shown here is derived from an EMBL/GenBank/DDBJ whole genome shotgun (WGS) entry which is preliminary data.</text>
</comment>
<dbReference type="EMBL" id="JBHUMM010000045">
    <property type="protein sequence ID" value="MFD2673666.1"/>
    <property type="molecule type" value="Genomic_DNA"/>
</dbReference>